<dbReference type="GO" id="GO:0004553">
    <property type="term" value="F:hydrolase activity, hydrolyzing O-glycosyl compounds"/>
    <property type="evidence" value="ECO:0007669"/>
    <property type="project" value="InterPro"/>
</dbReference>
<keyword evidence="2" id="KW-0378">Hydrolase</keyword>
<evidence type="ECO:0000259" key="6">
    <source>
        <dbReference type="PROSITE" id="PS51762"/>
    </source>
</evidence>
<keyword evidence="5" id="KW-0732">Signal</keyword>
<accession>A0A4Q9N2T3</accession>
<feature type="signal peptide" evidence="5">
    <location>
        <begin position="1"/>
        <end position="20"/>
    </location>
</feature>
<comment type="similarity">
    <text evidence="1">Belongs to the glycosyl hydrolase 16 family.</text>
</comment>
<feature type="region of interest" description="Disordered" evidence="4">
    <location>
        <begin position="76"/>
        <end position="134"/>
    </location>
</feature>
<keyword evidence="3" id="KW-0326">Glycosidase</keyword>
<sequence>MRPHLPLLAFLLVNAVPSDANLFARGTESLARTANRLHHRAAKRSAGLAKDLRRAFSGMYYQQELASTDSSQRVYCVNNASGPTPSGSGSSNANGTSSSARSSASSSAHASSSGTAKASSTAPSPSSTSSAPSKWKLVQSYEGDSFFDGWDFFTGDDPTHGVVDYVDQGTAQSSNLTSINSAGHAIMRVDTTPIISGNRKSVRITTSFTYTGALVLLDAVHMPTGCGTWPAFWSNGPDWPNNGEIDIVEGVNDYANNQATIHTAHGCTIPSADSAKLGISGDVVGGTNCAAAETGNAGCGMTATQSNTYGVGFNSNGGGVYAMQWVDSGISVWFFPRNNIPSDISAGSPTGNSWGTPMAFWPATDCEPSKFFNGHSAIFDTTLCGDWAGNVWNDAGAPGQEQSCATRVGVSTCEEFVQNNGAAFADAYWEVNYVKIFQ</sequence>
<dbReference type="AlphaFoldDB" id="A0A4Q9N2T3"/>
<dbReference type="GO" id="GO:0030246">
    <property type="term" value="F:carbohydrate binding"/>
    <property type="evidence" value="ECO:0007669"/>
    <property type="project" value="UniProtKB-KW"/>
</dbReference>
<keyword evidence="7" id="KW-0430">Lectin</keyword>
<dbReference type="OrthoDB" id="192832at2759"/>
<feature type="chain" id="PRO_5021003674" evidence="5">
    <location>
        <begin position="21"/>
        <end position="438"/>
    </location>
</feature>
<protein>
    <submittedName>
        <fullName evidence="7">Concanavalin A-like lectin/glucanase domain-containing protein</fullName>
    </submittedName>
</protein>
<dbReference type="FunFam" id="2.60.120.200:FF:000114">
    <property type="entry name" value="Probable endo-1,3(4)-beta-glucanase NFIA_089530"/>
    <property type="match status" value="1"/>
</dbReference>
<dbReference type="InterPro" id="IPR013320">
    <property type="entry name" value="ConA-like_dom_sf"/>
</dbReference>
<gene>
    <name evidence="7" type="ORF">BD311DRAFT_192625</name>
</gene>
<name>A0A4Q9N2T3_9APHY</name>
<proteinExistence type="inferred from homology"/>
<dbReference type="PROSITE" id="PS51762">
    <property type="entry name" value="GH16_2"/>
    <property type="match status" value="1"/>
</dbReference>
<feature type="compositionally biased region" description="Low complexity" evidence="4">
    <location>
        <begin position="78"/>
        <end position="133"/>
    </location>
</feature>
<evidence type="ECO:0000256" key="3">
    <source>
        <dbReference type="ARBA" id="ARBA00023295"/>
    </source>
</evidence>
<dbReference type="Pfam" id="PF26113">
    <property type="entry name" value="GH16_XgeA"/>
    <property type="match status" value="1"/>
</dbReference>
<dbReference type="EMBL" id="ML143387">
    <property type="protein sequence ID" value="TBU34819.1"/>
    <property type="molecule type" value="Genomic_DNA"/>
</dbReference>
<dbReference type="PANTHER" id="PTHR10963:SF24">
    <property type="entry name" value="GLYCOSIDASE C21B10.07-RELATED"/>
    <property type="match status" value="1"/>
</dbReference>
<dbReference type="Gene3D" id="2.60.120.200">
    <property type="match status" value="1"/>
</dbReference>
<evidence type="ECO:0000313" key="7">
    <source>
        <dbReference type="EMBL" id="TBU34819.1"/>
    </source>
</evidence>
<evidence type="ECO:0000256" key="5">
    <source>
        <dbReference type="SAM" id="SignalP"/>
    </source>
</evidence>
<dbReference type="CDD" id="cd02181">
    <property type="entry name" value="GH16_fungal_Lam16A_glucanase"/>
    <property type="match status" value="1"/>
</dbReference>
<dbReference type="GO" id="GO:0009251">
    <property type="term" value="P:glucan catabolic process"/>
    <property type="evidence" value="ECO:0007669"/>
    <property type="project" value="TreeGrafter"/>
</dbReference>
<reference evidence="7" key="1">
    <citation type="submission" date="2019-01" db="EMBL/GenBank/DDBJ databases">
        <title>Draft genome sequences of three monokaryotic isolates of the white-rot basidiomycete fungus Dichomitus squalens.</title>
        <authorList>
            <consortium name="DOE Joint Genome Institute"/>
            <person name="Lopez S.C."/>
            <person name="Andreopoulos B."/>
            <person name="Pangilinan J."/>
            <person name="Lipzen A."/>
            <person name="Riley R."/>
            <person name="Ahrendt S."/>
            <person name="Ng V."/>
            <person name="Barry K."/>
            <person name="Daum C."/>
            <person name="Grigoriev I.V."/>
            <person name="Hilden K.S."/>
            <person name="Makela M.R."/>
            <person name="de Vries R.P."/>
        </authorList>
    </citation>
    <scope>NUCLEOTIDE SEQUENCE [LARGE SCALE GENOMIC DNA]</scope>
    <source>
        <strain evidence="7">OM18370.1</strain>
    </source>
</reference>
<evidence type="ECO:0000256" key="2">
    <source>
        <dbReference type="ARBA" id="ARBA00022801"/>
    </source>
</evidence>
<feature type="domain" description="GH16" evidence="6">
    <location>
        <begin position="117"/>
        <end position="396"/>
    </location>
</feature>
<dbReference type="Proteomes" id="UP000292957">
    <property type="component" value="Unassembled WGS sequence"/>
</dbReference>
<dbReference type="PANTHER" id="PTHR10963">
    <property type="entry name" value="GLYCOSYL HYDROLASE-RELATED"/>
    <property type="match status" value="1"/>
</dbReference>
<dbReference type="SUPFAM" id="SSF49899">
    <property type="entry name" value="Concanavalin A-like lectins/glucanases"/>
    <property type="match status" value="1"/>
</dbReference>
<dbReference type="InterPro" id="IPR050546">
    <property type="entry name" value="Glycosyl_Hydrlase_16"/>
</dbReference>
<evidence type="ECO:0000256" key="4">
    <source>
        <dbReference type="SAM" id="MobiDB-lite"/>
    </source>
</evidence>
<dbReference type="InterPro" id="IPR000757">
    <property type="entry name" value="Beta-glucanase-like"/>
</dbReference>
<evidence type="ECO:0000256" key="1">
    <source>
        <dbReference type="ARBA" id="ARBA00006865"/>
    </source>
</evidence>
<organism evidence="7">
    <name type="scientific">Dichomitus squalens</name>
    <dbReference type="NCBI Taxonomy" id="114155"/>
    <lineage>
        <taxon>Eukaryota</taxon>
        <taxon>Fungi</taxon>
        <taxon>Dikarya</taxon>
        <taxon>Basidiomycota</taxon>
        <taxon>Agaricomycotina</taxon>
        <taxon>Agaricomycetes</taxon>
        <taxon>Polyporales</taxon>
        <taxon>Polyporaceae</taxon>
        <taxon>Dichomitus</taxon>
    </lineage>
</organism>